<evidence type="ECO:0000256" key="2">
    <source>
        <dbReference type="ARBA" id="ARBA00022448"/>
    </source>
</evidence>
<evidence type="ECO:0000259" key="10">
    <source>
        <dbReference type="PROSITE" id="PS50929"/>
    </source>
</evidence>
<sequence length="1440" mass="158777">MLAEEAMIRSEWVVLGCYAAIYAVSVCLIIRSMTKSPPGFDNKLAAGHKVEDMDAETRVWRQGFLSWLAVSWATPWCARWGHSLNAALTKIKADQLPQLGFRDDMAHASADQFEKFWAEEVQAVGAEKANIANAIIKMWPRPKLMMGALAYGSQVLLGQLYSVYLVRISLMHFFKLQAWVNEHPYEERNMTNQILVAIFAFTLYPLFNIFIASVTNSINTQLDQRLCGGIAVALFRKAERLPSTSGTERSTPGASEGEPAKADLQTLLNHDVLTALIGSFESACLATSSLASLFVLFVMMATQLRLATLMAFGTAIPCLVGAVILGDQIGKCMLTLQERSDRRVVTLREVLFGVRVVKCYGWEIAMEQKLSELRKNEVEGLRTYWNCTCFLTSLLLLFPRLLIWAGLVGYAAIYGAHDVATIFTSLQILACLRGSCEILAQSLARVSAISPSLTRVQSFLKLPEAPAIQQGGGQPAWLQYWPVEGGDFIKVQGTYRWSSDPAVPPAIRNVQLQIPCGELVAIVGTVGSGKSALLQAILGELQPDESSEKAFISRPKTVAYCSQIPHIAEGTLKENVLLGQAFDQSRYEDSLRAASLGEDLKVLPGGDQVPVGARGISLSGGQKARVSMARAAYHMNSALVLMDDPFASVDAPTAGVIMEKLLEGPLMQGRTCVVTTQPDNERLAKFHKVVLMAEGKVFLQGTPEEIMASEAYQQLLSSKEGESFGQMEDAPAGKKMPLARKDAQTAESLREEEFEGRPSIALVKDYIQIGRYRHILTACLLLMVMIYFFLLCDLVIARWSNELSINPQASAKPYLSAYLFWLGASLVFWVMGWREGQAFTMRLSAAIHDRVIHRLLRAPVDRFFDKQPVGRIMSRLVGDMASVDLSLYAKTLLTVTIIYGTVVPLIYVHTMVPAFITVMALPLYYLIFTIYERYRNTSVPMRYCFASSKSDMNGLVTDVMSSTAAIRAYGDEGRLSEEMCLQVDKTLKVCMMSNNVLRRWLGNRVQYLWSFLTSTTYVAALLYPDKVGAGTLGVCMTNLLMMQNLIEGNIDSAIGSLFEIIALARIHEYVDVPQERNLTCKTDGAYRNFTVRLSRAAIGKLNWWKQGDIVRVYRGSGLLLQSSIDGKALLPAAAFDKEAAQLAELCPKSSKLKEAHTWHRLVGANDVIADAEQLALELCEGPGENVVLDVRSGWCADGAKLELLSVKAGYADIPRDVLKGITLTFQPRSTVGIVGTTGCGKSSLLLVLLRILEPRAGKVLLNGVDTSTLGLSTLRGALGLVPQDPLLFTGSLRHNLDPLDSYTDGRIWEALRCAHLDGLVHTFTGELNYQVSDEGSNLSFGQRQLFCLARMVLRQPSLLLLDEATSAIDPRTQENVQETISNAFPDSTLVAIAHRLETVLEFDQLVVLDQGEVAEQGTVKELQQIQDGKFRRMLAAKKVW</sequence>
<dbReference type="InterPro" id="IPR050173">
    <property type="entry name" value="ABC_transporter_C-like"/>
</dbReference>
<evidence type="ECO:0000259" key="9">
    <source>
        <dbReference type="PROSITE" id="PS50893"/>
    </source>
</evidence>
<protein>
    <submittedName>
        <fullName evidence="11">Uncharacterized protein</fullName>
    </submittedName>
</protein>
<dbReference type="PANTHER" id="PTHR24223">
    <property type="entry name" value="ATP-BINDING CASSETTE SUB-FAMILY C"/>
    <property type="match status" value="1"/>
</dbReference>
<evidence type="ECO:0000256" key="6">
    <source>
        <dbReference type="ARBA" id="ARBA00022989"/>
    </source>
</evidence>
<gene>
    <name evidence="11" type="ORF">EVOR1521_LOCUS21464</name>
</gene>
<proteinExistence type="predicted"/>
<keyword evidence="2" id="KW-0813">Transport</keyword>
<evidence type="ECO:0000256" key="4">
    <source>
        <dbReference type="ARBA" id="ARBA00022741"/>
    </source>
</evidence>
<dbReference type="PANTHER" id="PTHR24223:SF415">
    <property type="entry name" value="FI20190P1"/>
    <property type="match status" value="1"/>
</dbReference>
<evidence type="ECO:0000256" key="5">
    <source>
        <dbReference type="ARBA" id="ARBA00022840"/>
    </source>
</evidence>
<feature type="domain" description="ABC transmembrane type-1" evidence="10">
    <location>
        <begin position="289"/>
        <end position="448"/>
    </location>
</feature>
<dbReference type="EMBL" id="CAUJNA010003266">
    <property type="protein sequence ID" value="CAJ1397452.1"/>
    <property type="molecule type" value="Genomic_DNA"/>
</dbReference>
<feature type="transmembrane region" description="Helical" evidence="8">
    <location>
        <begin position="194"/>
        <end position="215"/>
    </location>
</feature>
<feature type="domain" description="ABC transporter" evidence="9">
    <location>
        <begin position="1201"/>
        <end position="1435"/>
    </location>
</feature>
<feature type="transmembrane region" description="Helical" evidence="8">
    <location>
        <begin position="272"/>
        <end position="300"/>
    </location>
</feature>
<dbReference type="SUPFAM" id="SSF52540">
    <property type="entry name" value="P-loop containing nucleoside triphosphate hydrolases"/>
    <property type="match status" value="2"/>
</dbReference>
<dbReference type="Pfam" id="PF00005">
    <property type="entry name" value="ABC_tran"/>
    <property type="match status" value="2"/>
</dbReference>
<dbReference type="Gene3D" id="3.40.50.300">
    <property type="entry name" value="P-loop containing nucleotide triphosphate hydrolases"/>
    <property type="match status" value="2"/>
</dbReference>
<dbReference type="Gene3D" id="1.20.1560.10">
    <property type="entry name" value="ABC transporter type 1, transmembrane domain"/>
    <property type="match status" value="2"/>
</dbReference>
<evidence type="ECO:0000256" key="7">
    <source>
        <dbReference type="ARBA" id="ARBA00023136"/>
    </source>
</evidence>
<feature type="domain" description="ABC transporter" evidence="9">
    <location>
        <begin position="489"/>
        <end position="719"/>
    </location>
</feature>
<dbReference type="InterPro" id="IPR003593">
    <property type="entry name" value="AAA+_ATPase"/>
</dbReference>
<dbReference type="PROSITE" id="PS50929">
    <property type="entry name" value="ABC_TM1F"/>
    <property type="match status" value="2"/>
</dbReference>
<feature type="transmembrane region" description="Helical" evidence="8">
    <location>
        <begin position="411"/>
        <end position="432"/>
    </location>
</feature>
<dbReference type="GO" id="GO:0016020">
    <property type="term" value="C:membrane"/>
    <property type="evidence" value="ECO:0007669"/>
    <property type="project" value="UniProtKB-SubCell"/>
</dbReference>
<evidence type="ECO:0000313" key="11">
    <source>
        <dbReference type="EMBL" id="CAJ1397452.1"/>
    </source>
</evidence>
<dbReference type="GO" id="GO:0016887">
    <property type="term" value="F:ATP hydrolysis activity"/>
    <property type="evidence" value="ECO:0007669"/>
    <property type="project" value="InterPro"/>
</dbReference>
<keyword evidence="4" id="KW-0547">Nucleotide-binding</keyword>
<dbReference type="SMART" id="SM00382">
    <property type="entry name" value="AAA"/>
    <property type="match status" value="2"/>
</dbReference>
<evidence type="ECO:0000313" key="12">
    <source>
        <dbReference type="Proteomes" id="UP001178507"/>
    </source>
</evidence>
<evidence type="ECO:0000256" key="1">
    <source>
        <dbReference type="ARBA" id="ARBA00004141"/>
    </source>
</evidence>
<evidence type="ECO:0000256" key="3">
    <source>
        <dbReference type="ARBA" id="ARBA00022692"/>
    </source>
</evidence>
<keyword evidence="6 8" id="KW-1133">Transmembrane helix</keyword>
<dbReference type="FunFam" id="3.40.50.300:FF:000163">
    <property type="entry name" value="Multidrug resistance-associated protein member 4"/>
    <property type="match status" value="1"/>
</dbReference>
<feature type="transmembrane region" description="Helical" evidence="8">
    <location>
        <begin position="775"/>
        <end position="796"/>
    </location>
</feature>
<keyword evidence="3 8" id="KW-0812">Transmembrane</keyword>
<accession>A0AA36J1L9</accession>
<dbReference type="InterPro" id="IPR011527">
    <property type="entry name" value="ABC1_TM_dom"/>
</dbReference>
<dbReference type="InterPro" id="IPR027417">
    <property type="entry name" value="P-loop_NTPase"/>
</dbReference>
<feature type="transmembrane region" description="Helical" evidence="8">
    <location>
        <begin position="306"/>
        <end position="326"/>
    </location>
</feature>
<dbReference type="Pfam" id="PF00664">
    <property type="entry name" value="ABC_membrane"/>
    <property type="match status" value="2"/>
</dbReference>
<feature type="transmembrane region" description="Helical" evidence="8">
    <location>
        <begin position="816"/>
        <end position="833"/>
    </location>
</feature>
<reference evidence="11" key="1">
    <citation type="submission" date="2023-08" db="EMBL/GenBank/DDBJ databases">
        <authorList>
            <person name="Chen Y."/>
            <person name="Shah S."/>
            <person name="Dougan E. K."/>
            <person name="Thang M."/>
            <person name="Chan C."/>
        </authorList>
    </citation>
    <scope>NUCLEOTIDE SEQUENCE</scope>
</reference>
<dbReference type="CDD" id="cd03244">
    <property type="entry name" value="ABCC_MRP_domain2"/>
    <property type="match status" value="1"/>
</dbReference>
<keyword evidence="12" id="KW-1185">Reference proteome</keyword>
<dbReference type="GO" id="GO:0005524">
    <property type="term" value="F:ATP binding"/>
    <property type="evidence" value="ECO:0007669"/>
    <property type="project" value="UniProtKB-KW"/>
</dbReference>
<feature type="domain" description="ABC transmembrane type-1" evidence="10">
    <location>
        <begin position="776"/>
        <end position="1002"/>
    </location>
</feature>
<organism evidence="11 12">
    <name type="scientific">Effrenium voratum</name>
    <dbReference type="NCBI Taxonomy" id="2562239"/>
    <lineage>
        <taxon>Eukaryota</taxon>
        <taxon>Sar</taxon>
        <taxon>Alveolata</taxon>
        <taxon>Dinophyceae</taxon>
        <taxon>Suessiales</taxon>
        <taxon>Symbiodiniaceae</taxon>
        <taxon>Effrenium</taxon>
    </lineage>
</organism>
<dbReference type="Proteomes" id="UP001178507">
    <property type="component" value="Unassembled WGS sequence"/>
</dbReference>
<keyword evidence="5" id="KW-0067">ATP-binding</keyword>
<feature type="transmembrane region" description="Helical" evidence="8">
    <location>
        <begin position="1007"/>
        <end position="1024"/>
    </location>
</feature>
<feature type="transmembrane region" description="Helical" evidence="8">
    <location>
        <begin position="887"/>
        <end position="908"/>
    </location>
</feature>
<name>A0AA36J1L9_9DINO</name>
<comment type="caution">
    <text evidence="11">The sequence shown here is derived from an EMBL/GenBank/DDBJ whole genome shotgun (WGS) entry which is preliminary data.</text>
</comment>
<dbReference type="InterPro" id="IPR003439">
    <property type="entry name" value="ABC_transporter-like_ATP-bd"/>
</dbReference>
<dbReference type="SUPFAM" id="SSF90123">
    <property type="entry name" value="ABC transporter transmembrane region"/>
    <property type="match status" value="2"/>
</dbReference>
<feature type="transmembrane region" description="Helical" evidence="8">
    <location>
        <begin position="914"/>
        <end position="931"/>
    </location>
</feature>
<dbReference type="InterPro" id="IPR017871">
    <property type="entry name" value="ABC_transporter-like_CS"/>
</dbReference>
<dbReference type="GO" id="GO:0140359">
    <property type="term" value="F:ABC-type transporter activity"/>
    <property type="evidence" value="ECO:0007669"/>
    <property type="project" value="InterPro"/>
</dbReference>
<feature type="transmembrane region" description="Helical" evidence="8">
    <location>
        <begin position="12"/>
        <end position="30"/>
    </location>
</feature>
<dbReference type="InterPro" id="IPR036640">
    <property type="entry name" value="ABC1_TM_sf"/>
</dbReference>
<comment type="subcellular location">
    <subcellularLocation>
        <location evidence="1">Membrane</location>
        <topology evidence="1">Multi-pass membrane protein</topology>
    </subcellularLocation>
</comment>
<feature type="transmembrane region" description="Helical" evidence="8">
    <location>
        <begin position="148"/>
        <end position="174"/>
    </location>
</feature>
<keyword evidence="7 8" id="KW-0472">Membrane</keyword>
<dbReference type="PROSITE" id="PS50893">
    <property type="entry name" value="ABC_TRANSPORTER_2"/>
    <property type="match status" value="2"/>
</dbReference>
<dbReference type="PROSITE" id="PS00211">
    <property type="entry name" value="ABC_TRANSPORTER_1"/>
    <property type="match status" value="2"/>
</dbReference>
<evidence type="ECO:0000256" key="8">
    <source>
        <dbReference type="SAM" id="Phobius"/>
    </source>
</evidence>